<dbReference type="PANTHER" id="PTHR44591">
    <property type="entry name" value="STRESS RESPONSE REGULATOR PROTEIN 1"/>
    <property type="match status" value="1"/>
</dbReference>
<dbReference type="PANTHER" id="PTHR44591:SF24">
    <property type="entry name" value="PROTEIN-GLUTAMATE METHYLESTERASE_PROTEIN-GLUTAMINE GLUTAMINASE 1"/>
    <property type="match status" value="1"/>
</dbReference>
<evidence type="ECO:0000256" key="2">
    <source>
        <dbReference type="PROSITE-ProRule" id="PRU00169"/>
    </source>
</evidence>
<dbReference type="SMART" id="SM00448">
    <property type="entry name" value="REC"/>
    <property type="match status" value="1"/>
</dbReference>
<dbReference type="InterPro" id="IPR001789">
    <property type="entry name" value="Sig_transdc_resp-reg_receiver"/>
</dbReference>
<dbReference type="Proteomes" id="UP000321787">
    <property type="component" value="Unassembled WGS sequence"/>
</dbReference>
<keyword evidence="1 2" id="KW-0597">Phosphoprotein</keyword>
<dbReference type="InterPro" id="IPR011006">
    <property type="entry name" value="CheY-like_superfamily"/>
</dbReference>
<dbReference type="Pfam" id="PF00072">
    <property type="entry name" value="Response_reg"/>
    <property type="match status" value="1"/>
</dbReference>
<evidence type="ECO:0000313" key="5">
    <source>
        <dbReference type="Proteomes" id="UP000321787"/>
    </source>
</evidence>
<dbReference type="EMBL" id="BJTZ01000023">
    <property type="protein sequence ID" value="GEK14997.1"/>
    <property type="molecule type" value="Genomic_DNA"/>
</dbReference>
<dbReference type="AlphaFoldDB" id="A0A510UK74"/>
<dbReference type="Gene3D" id="3.40.50.2300">
    <property type="match status" value="1"/>
</dbReference>
<accession>A0A510UK74</accession>
<evidence type="ECO:0000259" key="3">
    <source>
        <dbReference type="PROSITE" id="PS50110"/>
    </source>
</evidence>
<feature type="domain" description="Response regulatory" evidence="3">
    <location>
        <begin position="8"/>
        <end position="129"/>
    </location>
</feature>
<evidence type="ECO:0000313" key="4">
    <source>
        <dbReference type="EMBL" id="GEK14997.1"/>
    </source>
</evidence>
<dbReference type="SUPFAM" id="SSF52172">
    <property type="entry name" value="CheY-like"/>
    <property type="match status" value="1"/>
</dbReference>
<protein>
    <submittedName>
        <fullName evidence="4">Response regulator</fullName>
    </submittedName>
</protein>
<gene>
    <name evidence="4" type="ORF">AFI02nite_30330</name>
</gene>
<dbReference type="InterPro" id="IPR050595">
    <property type="entry name" value="Bact_response_regulator"/>
</dbReference>
<comment type="caution">
    <text evidence="4">The sequence shown here is derived from an EMBL/GenBank/DDBJ whole genome shotgun (WGS) entry which is preliminary data.</text>
</comment>
<dbReference type="SUPFAM" id="SSF48452">
    <property type="entry name" value="TPR-like"/>
    <property type="match status" value="1"/>
</dbReference>
<dbReference type="Gene3D" id="1.25.40.10">
    <property type="entry name" value="Tetratricopeptide repeat domain"/>
    <property type="match status" value="1"/>
</dbReference>
<dbReference type="GO" id="GO:0000160">
    <property type="term" value="P:phosphorelay signal transduction system"/>
    <property type="evidence" value="ECO:0007669"/>
    <property type="project" value="InterPro"/>
</dbReference>
<sequence>MKLIKLSSFLIIDDSTVIQNALRALLSRIGVPTNNISCCPTAGAAVGNCKRQKFDVLFVDHNLGHGSTGLQMLEQLKLLRLITDNTLIYIVTGNEDPQIELAYSDYMPAKYIQKPIRPEEIIKVINHDLIKRQFSTGMIAAYTKDGLAGVKPLIFQAPNKVILKDSMLKLASRLIKVNRLQEALNVNKALLSIIKESIEADIQYAEILLAKKEYEQANQHIDGLLQKNKDNLQLIDLKAEVSFARDDIGIAARFWKRGFELSPYSYIRFCKLVWSLLAKGEKYDAFDLLTKYAYLLPNSAFDSAGKRAMAAWGDLYLASEDILQEWSPESAWQRVSAKLKGRLRGIPCIAAQRALSALFQLKINRYGEANRHISDIQINDIADYETAFIVYLVYCEMKLDDEKAQLEEKWLTKLQKGTSTLAQLQTMAFIKQQRSSSSF</sequence>
<organism evidence="4 5">
    <name type="scientific">Aliivibrio fischeri</name>
    <name type="common">Vibrio fischeri</name>
    <dbReference type="NCBI Taxonomy" id="668"/>
    <lineage>
        <taxon>Bacteria</taxon>
        <taxon>Pseudomonadati</taxon>
        <taxon>Pseudomonadota</taxon>
        <taxon>Gammaproteobacteria</taxon>
        <taxon>Vibrionales</taxon>
        <taxon>Vibrionaceae</taxon>
        <taxon>Aliivibrio</taxon>
    </lineage>
</organism>
<dbReference type="InterPro" id="IPR011990">
    <property type="entry name" value="TPR-like_helical_dom_sf"/>
</dbReference>
<proteinExistence type="predicted"/>
<evidence type="ECO:0000256" key="1">
    <source>
        <dbReference type="ARBA" id="ARBA00022553"/>
    </source>
</evidence>
<dbReference type="PROSITE" id="PS50110">
    <property type="entry name" value="RESPONSE_REGULATORY"/>
    <property type="match status" value="1"/>
</dbReference>
<dbReference type="RefSeq" id="WP_146865417.1">
    <property type="nucleotide sequence ID" value="NZ_BJTZ01000023.1"/>
</dbReference>
<name>A0A510UK74_ALIFS</name>
<feature type="modified residue" description="4-aspartylphosphate" evidence="2">
    <location>
        <position position="60"/>
    </location>
</feature>
<reference evidence="4 5" key="1">
    <citation type="submission" date="2019-07" db="EMBL/GenBank/DDBJ databases">
        <title>Whole genome shotgun sequence of Aliivibrio fischeri NBRC 101058.</title>
        <authorList>
            <person name="Hosoyama A."/>
            <person name="Uohara A."/>
            <person name="Ohji S."/>
            <person name="Ichikawa N."/>
        </authorList>
    </citation>
    <scope>NUCLEOTIDE SEQUENCE [LARGE SCALE GENOMIC DNA]</scope>
    <source>
        <strain evidence="4 5">NBRC 101058</strain>
    </source>
</reference>